<dbReference type="AlphaFoldDB" id="A0A1N7J6E4"/>
<dbReference type="NCBIfam" id="TIGR02678">
    <property type="entry name" value="TIGR02678 family protein"/>
    <property type="match status" value="1"/>
</dbReference>
<gene>
    <name evidence="1" type="ORF">SAMN05421687_10418</name>
</gene>
<sequence length="389" mass="46307">MEQKAFNDKATEALMILFENFWVLRRDAPETYQMIRENEYELKRYVMDKFGFDLIVHQHFIKLEKIPVESKVWMGMEEFREPMDYALFCCGLAFTESRTVDDQFLLSHICEEIKELYPGERDLDWTIYTHRKSLIRVMHKLVDLGILKVVDGEIDEFHKDEEHEVLYEVTVYARYFMRTYPEQLSVYSTSDEILESEWKRQVQDARRKRVYRKLFFSPVVYRKEKEDPDFLYIRNFRSRLSDDIEAHSPYRLEVFKNAAMLVMDERRQLHTLFPDQKGVSSVLLHMSKILRGNLEAYERNEIGEVHMTSLELEELVRRVQEEAGSGFSKTLRESTLSGLVTTVTEAMEEWEFGYSEGSDFVIQPGFGRLIGHYSKEDREKMDEKENTNG</sequence>
<dbReference type="STRING" id="570947.SAMN05421687_10418"/>
<proteinExistence type="predicted"/>
<keyword evidence="2" id="KW-1185">Reference proteome</keyword>
<name>A0A1N7J6E4_9BACI</name>
<evidence type="ECO:0000313" key="2">
    <source>
        <dbReference type="Proteomes" id="UP000187608"/>
    </source>
</evidence>
<dbReference type="Proteomes" id="UP000187608">
    <property type="component" value="Unassembled WGS sequence"/>
</dbReference>
<organism evidence="1 2">
    <name type="scientific">Salimicrobium flavidum</name>
    <dbReference type="NCBI Taxonomy" id="570947"/>
    <lineage>
        <taxon>Bacteria</taxon>
        <taxon>Bacillati</taxon>
        <taxon>Bacillota</taxon>
        <taxon>Bacilli</taxon>
        <taxon>Bacillales</taxon>
        <taxon>Bacillaceae</taxon>
        <taxon>Salimicrobium</taxon>
    </lineage>
</organism>
<accession>A0A1N7J6E4</accession>
<reference evidence="2" key="1">
    <citation type="submission" date="2017-01" db="EMBL/GenBank/DDBJ databases">
        <authorList>
            <person name="Varghese N."/>
            <person name="Submissions S."/>
        </authorList>
    </citation>
    <scope>NUCLEOTIDE SEQUENCE [LARGE SCALE GENOMIC DNA]</scope>
    <source>
        <strain evidence="2">DSM 23127</strain>
    </source>
</reference>
<protein>
    <submittedName>
        <fullName evidence="1">TIGR02678 family protein</fullName>
    </submittedName>
</protein>
<dbReference type="RefSeq" id="WP_076558128.1">
    <property type="nucleotide sequence ID" value="NZ_FTOC01000004.1"/>
</dbReference>
<evidence type="ECO:0000313" key="1">
    <source>
        <dbReference type="EMBL" id="SIS44933.1"/>
    </source>
</evidence>
<dbReference type="InterPro" id="IPR013494">
    <property type="entry name" value="CHP02678"/>
</dbReference>
<dbReference type="EMBL" id="FTOC01000004">
    <property type="protein sequence ID" value="SIS44933.1"/>
    <property type="molecule type" value="Genomic_DNA"/>
</dbReference>
<dbReference type="Pfam" id="PF09661">
    <property type="entry name" value="DUF2398"/>
    <property type="match status" value="1"/>
</dbReference>
<dbReference type="OrthoDB" id="1654131at2"/>